<feature type="region of interest" description="Disordered" evidence="1">
    <location>
        <begin position="206"/>
        <end position="228"/>
    </location>
</feature>
<evidence type="ECO:0000313" key="3">
    <source>
        <dbReference type="Proteomes" id="UP000007799"/>
    </source>
</evidence>
<keyword evidence="3" id="KW-1185">Reference proteome</keyword>
<feature type="region of interest" description="Disordered" evidence="1">
    <location>
        <begin position="140"/>
        <end position="167"/>
    </location>
</feature>
<evidence type="ECO:0000256" key="1">
    <source>
        <dbReference type="SAM" id="MobiDB-lite"/>
    </source>
</evidence>
<sequence length="367" mass="41804">MFPRRDVYGTTQLHKPFRAHEPDPRTIEAVHQVPRESNVRLTASSKVFEGKGNLQGHNPHKITASQPYSAKSPRKRRQLPPTPSTEALSSRIHTHKVPVYDKKGPIANSTTHTSTFEAPRVLPHVEISDRTIRPLSQNVQRSSFRDDPVERSGDTQGRWNTDHGYSERDNIGQLPLTVVGEDSEQISAWRRSQDLIKSLRVSDAKAEDPWWTPRSTQPESRHDRATTETDDLPDVFVRLTDHKRYNGTHKHRFSQDGVGLGLEGRREDDHHRHVLAGEAKITRDLDVEMDAPNKPTLPWETPKTSRPVSRSSTSRSRSPSKESVFERLSKPTKRKQDLPDGDYEIKMKVMNDFGVNKDLVAKWQAAV</sequence>
<feature type="compositionally biased region" description="Basic and acidic residues" evidence="1">
    <location>
        <begin position="319"/>
        <end position="341"/>
    </location>
</feature>
<dbReference type="Proteomes" id="UP000007799">
    <property type="component" value="Unassembled WGS sequence"/>
</dbReference>
<feature type="region of interest" description="Disordered" evidence="1">
    <location>
        <begin position="288"/>
        <end position="341"/>
    </location>
</feature>
<accession>F2U582</accession>
<organism evidence="3">
    <name type="scientific">Salpingoeca rosetta (strain ATCC 50818 / BSB-021)</name>
    <dbReference type="NCBI Taxonomy" id="946362"/>
    <lineage>
        <taxon>Eukaryota</taxon>
        <taxon>Choanoflagellata</taxon>
        <taxon>Craspedida</taxon>
        <taxon>Salpingoecidae</taxon>
        <taxon>Salpingoeca</taxon>
    </lineage>
</organism>
<dbReference type="EMBL" id="GL832961">
    <property type="protein sequence ID" value="EGD82798.1"/>
    <property type="molecule type" value="Genomic_DNA"/>
</dbReference>
<dbReference type="KEGG" id="sre:PTSG_03448"/>
<evidence type="ECO:0000313" key="2">
    <source>
        <dbReference type="EMBL" id="EGD82798.1"/>
    </source>
</evidence>
<dbReference type="OrthoDB" id="548799at2759"/>
<dbReference type="GeneID" id="16076619"/>
<feature type="compositionally biased region" description="Low complexity" evidence="1">
    <location>
        <begin position="301"/>
        <end position="317"/>
    </location>
</feature>
<protein>
    <submittedName>
        <fullName evidence="2">Uncharacterized protein</fullName>
    </submittedName>
</protein>
<gene>
    <name evidence="2" type="ORF">PTSG_03448</name>
</gene>
<feature type="compositionally biased region" description="Basic and acidic residues" evidence="1">
    <location>
        <begin position="143"/>
        <end position="153"/>
    </location>
</feature>
<feature type="region of interest" description="Disordered" evidence="1">
    <location>
        <begin position="49"/>
        <end position="95"/>
    </location>
</feature>
<name>F2U582_SALR5</name>
<dbReference type="RefSeq" id="XP_004996033.1">
    <property type="nucleotide sequence ID" value="XM_004995976.1"/>
</dbReference>
<proteinExistence type="predicted"/>
<reference evidence="2" key="1">
    <citation type="submission" date="2009-08" db="EMBL/GenBank/DDBJ databases">
        <title>Annotation of Salpingoeca rosetta.</title>
        <authorList>
            <consortium name="The Broad Institute Genome Sequencing Platform"/>
            <person name="Russ C."/>
            <person name="Cuomo C."/>
            <person name="Burger G."/>
            <person name="Gray M.W."/>
            <person name="Holland P.W.H."/>
            <person name="King N."/>
            <person name="Lang F.B.F."/>
            <person name="Roger A.J."/>
            <person name="Ruiz-Trillo I."/>
            <person name="Young S.K."/>
            <person name="Zeng Q."/>
            <person name="Gargeya S."/>
            <person name="Alvarado L."/>
            <person name="Berlin A."/>
            <person name="Chapman S.B."/>
            <person name="Chen Z."/>
            <person name="Freedman E."/>
            <person name="Gellesch M."/>
            <person name="Goldberg J."/>
            <person name="Griggs A."/>
            <person name="Gujja S."/>
            <person name="Heilman E."/>
            <person name="Heiman D."/>
            <person name="Howarth C."/>
            <person name="Mehta T."/>
            <person name="Neiman D."/>
            <person name="Pearson M."/>
            <person name="Roberts A."/>
            <person name="Saif S."/>
            <person name="Shea T."/>
            <person name="Shenoy N."/>
            <person name="Sisk P."/>
            <person name="Stolte C."/>
            <person name="Sykes S."/>
            <person name="White J."/>
            <person name="Yandava C."/>
            <person name="Haas B."/>
            <person name="Nusbaum C."/>
            <person name="Birren B."/>
        </authorList>
    </citation>
    <scope>NUCLEOTIDE SEQUENCE [LARGE SCALE GENOMIC DNA]</scope>
    <source>
        <strain evidence="2">ATCC 50818</strain>
    </source>
</reference>
<dbReference type="AlphaFoldDB" id="F2U582"/>
<dbReference type="InParanoid" id="F2U582"/>